<organism evidence="2 3">
    <name type="scientific">Exophiala sideris</name>
    <dbReference type="NCBI Taxonomy" id="1016849"/>
    <lineage>
        <taxon>Eukaryota</taxon>
        <taxon>Fungi</taxon>
        <taxon>Dikarya</taxon>
        <taxon>Ascomycota</taxon>
        <taxon>Pezizomycotina</taxon>
        <taxon>Eurotiomycetes</taxon>
        <taxon>Chaetothyriomycetidae</taxon>
        <taxon>Chaetothyriales</taxon>
        <taxon>Herpotrichiellaceae</taxon>
        <taxon>Exophiala</taxon>
    </lineage>
</organism>
<dbReference type="InterPro" id="IPR021840">
    <property type="entry name" value="DUF3433"/>
</dbReference>
<feature type="transmembrane region" description="Helical" evidence="1">
    <location>
        <begin position="532"/>
        <end position="554"/>
    </location>
</feature>
<evidence type="ECO:0000256" key="1">
    <source>
        <dbReference type="SAM" id="Phobius"/>
    </source>
</evidence>
<feature type="transmembrane region" description="Helical" evidence="1">
    <location>
        <begin position="655"/>
        <end position="674"/>
    </location>
</feature>
<feature type="transmembrane region" description="Helical" evidence="1">
    <location>
        <begin position="764"/>
        <end position="789"/>
    </location>
</feature>
<sequence length="1266" mass="137616">MAPPWFPVAKSSYGMSKPEKTTYLTTTVLDGSDGNGTRSEVGPGNKHWEPIWLHVGVLSAAVFASTLTIAILLLLELLSRKDNGLTLHTTNHFSWTYGPTAVLTMFVAVWRQVDFYCKTLTPWAVLRRGNASAAQSVLLDYTSSLQVVSFHKAIRNKHVVVLTTITGFVVLKLITLASTGLFFPDIVYLSPQQVSLSKVTKLDGSLYNSTENQGLFDPSIAYTAFAVMAKGLAYADGTAENLVYENTQFDSISGPSAATIVTSVNALIPTFQCQSAPVTVHLQLANDTEPHPKDTLELLFPECTLRNGGNGTSVYALNPQTTVCPERQLSPLLQQIDCVNQTSSDDPENWQVLTLADFRYQQNFTNTTDVLLGDSVQATSWSTGVQQVTGIACLAGLSMQNVQLSYDFRTEPPTISVEVLPGENNTQLGGFSGYDLGVLTTSALTAGADMFGNLIDNQAALEYPNALFKMMAAISGGTYEDLLDESTMILAAQKVFQQIAIQAVAKNLVGDDNSDVTGSFVESEERLNINNVSLWLMLSGSLVMAVLACIVLFYRPRDVYPRNPDTIGSVAQLVTASCDFQDALKYVGHHGDSELKRRLQCSTFGLQSEIDAGGHETLKVKVSTAAPTEHDEDIDYRQLMQKRRKWWSPLTIKRWMLIITLLLPAVTLVLLEILQRLSNGHKGFVAVSASSAASLTAYTRFMPALWMLLVATLVNSLDFNVVVLAPFNVLWSASSKQQAKGIPNSLSGLPSPFVLWKSVQNRSWGAFCSSVAALLGSILTIIVSGLYTVQSLSLSQDVSLNRLDQFTTTWLNSVLNDSSAAVISSLTESLGLDYPQFTYDELALPTLQLGDTQYSVNPSSQAQQLLQIQLPALRSDLFCVQLAPEAMNVTASFESQIQTANAFVSATASLPATCPYGGSSGNLTSIQLDWSFTLRGNSSSVGKLIDLHVGPFDAVFASSAGELEPNTQPDNPPDCPSLAFIYGYADANDPSRTSITTLMCYQYIDQLQTNVTFTWPDLAIPGQSAPSVNESSAKRLSSGPAGQTEFQFRLQLHMDDEFSSFNQSAANTTMTDGSDPPLDNFFQGMLFGRTPLDPSLLASNGSSDVSQVFGSIRGLYRRYMAQAISGNMRVPVVSKSSADTSNVTGTLFNAQLQPRIVQNNTAKIILQILLGLIFVLAALAIYLTRLHEILPFNPCCIAGIAALFARSRMCNLDDSLGKDIMENDRRGLSNGRWSFRLGWWDVDGETEGGPQQNWYGIDAVKMAEEG</sequence>
<dbReference type="HOGENOM" id="CLU_003000_0_0_1"/>
<dbReference type="STRING" id="1016849.A0A0D1YG31"/>
<keyword evidence="1" id="KW-0472">Membrane</keyword>
<dbReference type="PANTHER" id="PTHR37544:SF3">
    <property type="entry name" value="SPRAY"/>
    <property type="match status" value="1"/>
</dbReference>
<feature type="transmembrane region" description="Helical" evidence="1">
    <location>
        <begin position="159"/>
        <end position="183"/>
    </location>
</feature>
<protein>
    <submittedName>
        <fullName evidence="2">Uncharacterized protein</fullName>
    </submittedName>
</protein>
<dbReference type="OrthoDB" id="5332281at2759"/>
<proteinExistence type="predicted"/>
<evidence type="ECO:0000313" key="2">
    <source>
        <dbReference type="EMBL" id="KIV81827.1"/>
    </source>
</evidence>
<feature type="transmembrane region" description="Helical" evidence="1">
    <location>
        <begin position="51"/>
        <end position="75"/>
    </location>
</feature>
<gene>
    <name evidence="2" type="ORF">PV11_03979</name>
</gene>
<dbReference type="Proteomes" id="UP000053599">
    <property type="component" value="Unassembled WGS sequence"/>
</dbReference>
<dbReference type="AlphaFoldDB" id="A0A0D1YG31"/>
<dbReference type="PANTHER" id="PTHR37544">
    <property type="entry name" value="SPRAY-RELATED"/>
    <property type="match status" value="1"/>
</dbReference>
<feature type="transmembrane region" description="Helical" evidence="1">
    <location>
        <begin position="705"/>
        <end position="727"/>
    </location>
</feature>
<feature type="transmembrane region" description="Helical" evidence="1">
    <location>
        <begin position="1164"/>
        <end position="1183"/>
    </location>
</feature>
<dbReference type="Pfam" id="PF11915">
    <property type="entry name" value="DUF3433"/>
    <property type="match status" value="2"/>
</dbReference>
<keyword evidence="1" id="KW-1133">Transmembrane helix</keyword>
<name>A0A0D1YG31_9EURO</name>
<evidence type="ECO:0000313" key="3">
    <source>
        <dbReference type="Proteomes" id="UP000053599"/>
    </source>
</evidence>
<dbReference type="EMBL" id="KN846952">
    <property type="protein sequence ID" value="KIV81827.1"/>
    <property type="molecule type" value="Genomic_DNA"/>
</dbReference>
<reference evidence="2 3" key="1">
    <citation type="submission" date="2015-01" db="EMBL/GenBank/DDBJ databases">
        <title>The Genome Sequence of Exophiala sideris CBS121828.</title>
        <authorList>
            <consortium name="The Broad Institute Genomics Platform"/>
            <person name="Cuomo C."/>
            <person name="de Hoog S."/>
            <person name="Gorbushina A."/>
            <person name="Stielow B."/>
            <person name="Teixiera M."/>
            <person name="Abouelleil A."/>
            <person name="Chapman S.B."/>
            <person name="Priest M."/>
            <person name="Young S.K."/>
            <person name="Wortman J."/>
            <person name="Nusbaum C."/>
            <person name="Birren B."/>
        </authorList>
    </citation>
    <scope>NUCLEOTIDE SEQUENCE [LARGE SCALE GENOMIC DNA]</scope>
    <source>
        <strain evidence="2 3">CBS 121828</strain>
    </source>
</reference>
<keyword evidence="1" id="KW-0812">Transmembrane</keyword>
<accession>A0A0D1YG31</accession>